<proteinExistence type="predicted"/>
<organism evidence="2 3">
    <name type="scientific">Dufourea novaeangliae</name>
    <name type="common">Sweat bee</name>
    <dbReference type="NCBI Taxonomy" id="178035"/>
    <lineage>
        <taxon>Eukaryota</taxon>
        <taxon>Metazoa</taxon>
        <taxon>Ecdysozoa</taxon>
        <taxon>Arthropoda</taxon>
        <taxon>Hexapoda</taxon>
        <taxon>Insecta</taxon>
        <taxon>Pterygota</taxon>
        <taxon>Neoptera</taxon>
        <taxon>Endopterygota</taxon>
        <taxon>Hymenoptera</taxon>
        <taxon>Apocrita</taxon>
        <taxon>Aculeata</taxon>
        <taxon>Apoidea</taxon>
        <taxon>Anthophila</taxon>
        <taxon>Halictidae</taxon>
        <taxon>Rophitinae</taxon>
        <taxon>Dufourea</taxon>
    </lineage>
</organism>
<keyword evidence="3" id="KW-1185">Reference proteome</keyword>
<dbReference type="Proteomes" id="UP000076502">
    <property type="component" value="Unassembled WGS sequence"/>
</dbReference>
<protein>
    <submittedName>
        <fullName evidence="2">Uncharacterized protein</fullName>
    </submittedName>
</protein>
<gene>
    <name evidence="2" type="ORF">WN55_00811</name>
</gene>
<reference evidence="2 3" key="1">
    <citation type="submission" date="2015-07" db="EMBL/GenBank/DDBJ databases">
        <title>The genome of Dufourea novaeangliae.</title>
        <authorList>
            <person name="Pan H."/>
            <person name="Kapheim K."/>
        </authorList>
    </citation>
    <scope>NUCLEOTIDE SEQUENCE [LARGE SCALE GENOMIC DNA]</scope>
    <source>
        <strain evidence="2">0120121106</strain>
        <tissue evidence="2">Whole body</tissue>
    </source>
</reference>
<accession>A0A154PEH4</accession>
<name>A0A154PEH4_DUFNO</name>
<sequence>MGGEKRKKGTKRTKKKGERVRESKNQGKGVAGRGRWEVELVPGSTSKKRVGINELS</sequence>
<evidence type="ECO:0000313" key="2">
    <source>
        <dbReference type="EMBL" id="KZC09678.1"/>
    </source>
</evidence>
<feature type="region of interest" description="Disordered" evidence="1">
    <location>
        <begin position="1"/>
        <end position="56"/>
    </location>
</feature>
<dbReference type="AlphaFoldDB" id="A0A154PEH4"/>
<evidence type="ECO:0000256" key="1">
    <source>
        <dbReference type="SAM" id="MobiDB-lite"/>
    </source>
</evidence>
<dbReference type="EMBL" id="KQ434874">
    <property type="protein sequence ID" value="KZC09678.1"/>
    <property type="molecule type" value="Genomic_DNA"/>
</dbReference>
<evidence type="ECO:0000313" key="3">
    <source>
        <dbReference type="Proteomes" id="UP000076502"/>
    </source>
</evidence>
<feature type="compositionally biased region" description="Basic residues" evidence="1">
    <location>
        <begin position="1"/>
        <end position="18"/>
    </location>
</feature>